<protein>
    <recommendedName>
        <fullName evidence="2">Glucosamine/galactosamine-6-phosphate isomerase domain-containing protein</fullName>
    </recommendedName>
</protein>
<feature type="chain" id="PRO_5008769828" description="Glucosamine/galactosamine-6-phosphate isomerase domain-containing protein" evidence="1">
    <location>
        <begin position="17"/>
        <end position="286"/>
    </location>
</feature>
<dbReference type="GeneID" id="17290072"/>
<dbReference type="Proteomes" id="UP000011087">
    <property type="component" value="Unassembled WGS sequence"/>
</dbReference>
<organism evidence="3">
    <name type="scientific">Guillardia theta (strain CCMP2712)</name>
    <name type="common">Cryptophyte</name>
    <dbReference type="NCBI Taxonomy" id="905079"/>
    <lineage>
        <taxon>Eukaryota</taxon>
        <taxon>Cryptophyceae</taxon>
        <taxon>Pyrenomonadales</taxon>
        <taxon>Geminigeraceae</taxon>
        <taxon>Guillardia</taxon>
    </lineage>
</organism>
<dbReference type="InterPro" id="IPR006148">
    <property type="entry name" value="Glc/Gal-6P_isomerase"/>
</dbReference>
<reference evidence="5" key="2">
    <citation type="submission" date="2012-11" db="EMBL/GenBank/DDBJ databases">
        <authorList>
            <person name="Kuo A."/>
            <person name="Curtis B.A."/>
            <person name="Tanifuji G."/>
            <person name="Burki F."/>
            <person name="Gruber A."/>
            <person name="Irimia M."/>
            <person name="Maruyama S."/>
            <person name="Arias M.C."/>
            <person name="Ball S.G."/>
            <person name="Gile G.H."/>
            <person name="Hirakawa Y."/>
            <person name="Hopkins J.F."/>
            <person name="Rensing S.A."/>
            <person name="Schmutz J."/>
            <person name="Symeonidi A."/>
            <person name="Elias M."/>
            <person name="Eveleigh R.J."/>
            <person name="Herman E.K."/>
            <person name="Klute M.J."/>
            <person name="Nakayama T."/>
            <person name="Obornik M."/>
            <person name="Reyes-Prieto A."/>
            <person name="Armbrust E.V."/>
            <person name="Aves S.J."/>
            <person name="Beiko R.G."/>
            <person name="Coutinho P."/>
            <person name="Dacks J.B."/>
            <person name="Durnford D.G."/>
            <person name="Fast N.M."/>
            <person name="Green B.R."/>
            <person name="Grisdale C."/>
            <person name="Hempe F."/>
            <person name="Henrissat B."/>
            <person name="Hoppner M.P."/>
            <person name="Ishida K.-I."/>
            <person name="Kim E."/>
            <person name="Koreny L."/>
            <person name="Kroth P.G."/>
            <person name="Liu Y."/>
            <person name="Malik S.-B."/>
            <person name="Maier U.G."/>
            <person name="McRose D."/>
            <person name="Mock T."/>
            <person name="Neilson J.A."/>
            <person name="Onodera N.T."/>
            <person name="Poole A.M."/>
            <person name="Pritham E.J."/>
            <person name="Richards T.A."/>
            <person name="Rocap G."/>
            <person name="Roy S.W."/>
            <person name="Sarai C."/>
            <person name="Schaack S."/>
            <person name="Shirato S."/>
            <person name="Slamovits C.H."/>
            <person name="Spencer D.F."/>
            <person name="Suzuki S."/>
            <person name="Worden A.Z."/>
            <person name="Zauner S."/>
            <person name="Barry K."/>
            <person name="Bell C."/>
            <person name="Bharti A.K."/>
            <person name="Crow J.A."/>
            <person name="Grimwood J."/>
            <person name="Kramer R."/>
            <person name="Lindquist E."/>
            <person name="Lucas S."/>
            <person name="Salamov A."/>
            <person name="McFadden G.I."/>
            <person name="Lane C.E."/>
            <person name="Keeling P.J."/>
            <person name="Gray M.W."/>
            <person name="Grigoriev I.V."/>
            <person name="Archibald J.M."/>
        </authorList>
    </citation>
    <scope>NUCLEOTIDE SEQUENCE</scope>
    <source>
        <strain evidence="5">CCMP2712</strain>
    </source>
</reference>
<dbReference type="GO" id="GO:0005975">
    <property type="term" value="P:carbohydrate metabolic process"/>
    <property type="evidence" value="ECO:0007669"/>
    <property type="project" value="InterPro"/>
</dbReference>
<accession>L1IBN7</accession>
<dbReference type="STRING" id="905079.L1IBN7"/>
<feature type="domain" description="Glucosamine/galactosamine-6-phosphate isomerase" evidence="2">
    <location>
        <begin position="46"/>
        <end position="268"/>
    </location>
</feature>
<reference evidence="4" key="3">
    <citation type="submission" date="2016-03" db="UniProtKB">
        <authorList>
            <consortium name="EnsemblProtists"/>
        </authorList>
    </citation>
    <scope>IDENTIFICATION</scope>
</reference>
<feature type="non-terminal residue" evidence="3">
    <location>
        <position position="286"/>
    </location>
</feature>
<evidence type="ECO:0000259" key="2">
    <source>
        <dbReference type="Pfam" id="PF01182"/>
    </source>
</evidence>
<proteinExistence type="predicted"/>
<dbReference type="Gene3D" id="3.40.50.1360">
    <property type="match status" value="1"/>
</dbReference>
<dbReference type="EnsemblProtists" id="EKX33314">
    <property type="protein sequence ID" value="EKX33314"/>
    <property type="gene ID" value="GUITHDRAFT_156077"/>
</dbReference>
<dbReference type="EMBL" id="JH993146">
    <property type="protein sequence ID" value="EKX33314.1"/>
    <property type="molecule type" value="Genomic_DNA"/>
</dbReference>
<evidence type="ECO:0000313" key="3">
    <source>
        <dbReference type="EMBL" id="EKX33314.1"/>
    </source>
</evidence>
<dbReference type="PaxDb" id="55529-EKX33314"/>
<evidence type="ECO:0000313" key="5">
    <source>
        <dbReference type="Proteomes" id="UP000011087"/>
    </source>
</evidence>
<gene>
    <name evidence="3" type="ORF">GUITHDRAFT_156077</name>
</gene>
<dbReference type="RefSeq" id="XP_005820294.1">
    <property type="nucleotide sequence ID" value="XM_005820237.1"/>
</dbReference>
<dbReference type="InterPro" id="IPR039104">
    <property type="entry name" value="6PGL"/>
</dbReference>
<dbReference type="KEGG" id="gtt:GUITHDRAFT_156077"/>
<evidence type="ECO:0000256" key="1">
    <source>
        <dbReference type="SAM" id="SignalP"/>
    </source>
</evidence>
<dbReference type="HOGENOM" id="CLU_053947_0_2_1"/>
<dbReference type="OMA" id="KLAWCLP"/>
<keyword evidence="1" id="KW-0732">Signal</keyword>
<reference evidence="3 5" key="1">
    <citation type="journal article" date="2012" name="Nature">
        <title>Algal genomes reveal evolutionary mosaicism and the fate of nucleomorphs.</title>
        <authorList>
            <consortium name="DOE Joint Genome Institute"/>
            <person name="Curtis B.A."/>
            <person name="Tanifuji G."/>
            <person name="Burki F."/>
            <person name="Gruber A."/>
            <person name="Irimia M."/>
            <person name="Maruyama S."/>
            <person name="Arias M.C."/>
            <person name="Ball S.G."/>
            <person name="Gile G.H."/>
            <person name="Hirakawa Y."/>
            <person name="Hopkins J.F."/>
            <person name="Kuo A."/>
            <person name="Rensing S.A."/>
            <person name="Schmutz J."/>
            <person name="Symeonidi A."/>
            <person name="Elias M."/>
            <person name="Eveleigh R.J."/>
            <person name="Herman E.K."/>
            <person name="Klute M.J."/>
            <person name="Nakayama T."/>
            <person name="Obornik M."/>
            <person name="Reyes-Prieto A."/>
            <person name="Armbrust E.V."/>
            <person name="Aves S.J."/>
            <person name="Beiko R.G."/>
            <person name="Coutinho P."/>
            <person name="Dacks J.B."/>
            <person name="Durnford D.G."/>
            <person name="Fast N.M."/>
            <person name="Green B.R."/>
            <person name="Grisdale C.J."/>
            <person name="Hempel F."/>
            <person name="Henrissat B."/>
            <person name="Hoppner M.P."/>
            <person name="Ishida K."/>
            <person name="Kim E."/>
            <person name="Koreny L."/>
            <person name="Kroth P.G."/>
            <person name="Liu Y."/>
            <person name="Malik S.B."/>
            <person name="Maier U.G."/>
            <person name="McRose D."/>
            <person name="Mock T."/>
            <person name="Neilson J.A."/>
            <person name="Onodera N.T."/>
            <person name="Poole A.M."/>
            <person name="Pritham E.J."/>
            <person name="Richards T.A."/>
            <person name="Rocap G."/>
            <person name="Roy S.W."/>
            <person name="Sarai C."/>
            <person name="Schaack S."/>
            <person name="Shirato S."/>
            <person name="Slamovits C.H."/>
            <person name="Spencer D.F."/>
            <person name="Suzuki S."/>
            <person name="Worden A.Z."/>
            <person name="Zauner S."/>
            <person name="Barry K."/>
            <person name="Bell C."/>
            <person name="Bharti A.K."/>
            <person name="Crow J.A."/>
            <person name="Grimwood J."/>
            <person name="Kramer R."/>
            <person name="Lindquist E."/>
            <person name="Lucas S."/>
            <person name="Salamov A."/>
            <person name="McFadden G.I."/>
            <person name="Lane C.E."/>
            <person name="Keeling P.J."/>
            <person name="Gray M.W."/>
            <person name="Grigoriev I.V."/>
            <person name="Archibald J.M."/>
        </authorList>
    </citation>
    <scope>NUCLEOTIDE SEQUENCE</scope>
    <source>
        <strain evidence="3 5">CCMP2712</strain>
    </source>
</reference>
<dbReference type="OrthoDB" id="432544at2759"/>
<dbReference type="eggNOG" id="KOG3147">
    <property type="taxonomic scope" value="Eukaryota"/>
</dbReference>
<dbReference type="SUPFAM" id="SSF100950">
    <property type="entry name" value="NagB/RpiA/CoA transferase-like"/>
    <property type="match status" value="1"/>
</dbReference>
<dbReference type="AlphaFoldDB" id="L1IBN7"/>
<name>L1IBN7_GUITC</name>
<dbReference type="Pfam" id="PF01182">
    <property type="entry name" value="Glucosamine_iso"/>
    <property type="match status" value="1"/>
</dbReference>
<dbReference type="PANTHER" id="PTHR11054:SF0">
    <property type="entry name" value="6-PHOSPHOGLUCONOLACTONASE"/>
    <property type="match status" value="1"/>
</dbReference>
<evidence type="ECO:0000313" key="4">
    <source>
        <dbReference type="EnsemblProtists" id="EKX33314"/>
    </source>
</evidence>
<feature type="signal peptide" evidence="1">
    <location>
        <begin position="1"/>
        <end position="16"/>
    </location>
</feature>
<sequence length="286" mass="31121">MVRLVIALALVSSVASFSLSSHAVHGSSNAVHGVRSLRCDIRIEKDEKAVGHALCNYVKEAAKTAIEARGHFALAIPGGSILKMLSTMKDDKSVDWSKTTMAYVNHRAVPNEDETATHLKAKRLFLDEWEKEGLKVLTLSGSTDAMVEADKYANSLRVLPENVLPRDKQTGFPMFDLMLIGVGLDGHIGSLYPDREEVMDKDKWVLPVVKSSSSSITLSLPLIKSSRKIVVASAGKSEKYPLGKAEAMVRALEKNETPSTFPASALRNCATWIMDDGAAELLSKKV</sequence>
<dbReference type="PANTHER" id="PTHR11054">
    <property type="entry name" value="6-PHOSPHOGLUCONOLACTONASE"/>
    <property type="match status" value="1"/>
</dbReference>
<keyword evidence="5" id="KW-1185">Reference proteome</keyword>
<dbReference type="InterPro" id="IPR037171">
    <property type="entry name" value="NagB/RpiA_transferase-like"/>
</dbReference>